<gene>
    <name evidence="1" type="ORF">M409DRAFT_58665</name>
</gene>
<evidence type="ECO:0008006" key="3">
    <source>
        <dbReference type="Google" id="ProtNLM"/>
    </source>
</evidence>
<proteinExistence type="predicted"/>
<name>A0A6A6C440_ZASCE</name>
<dbReference type="Proteomes" id="UP000799537">
    <property type="component" value="Unassembled WGS sequence"/>
</dbReference>
<accession>A0A6A6C440</accession>
<dbReference type="OrthoDB" id="3650808at2759"/>
<dbReference type="GeneID" id="54567244"/>
<dbReference type="RefSeq" id="XP_033662773.1">
    <property type="nucleotide sequence ID" value="XM_033813972.1"/>
</dbReference>
<dbReference type="AlphaFoldDB" id="A0A6A6C440"/>
<evidence type="ECO:0000313" key="1">
    <source>
        <dbReference type="EMBL" id="KAF2161884.1"/>
    </source>
</evidence>
<protein>
    <recommendedName>
        <fullName evidence="3">F-box domain-containing protein</fullName>
    </recommendedName>
</protein>
<organism evidence="1 2">
    <name type="scientific">Zasmidium cellare ATCC 36951</name>
    <dbReference type="NCBI Taxonomy" id="1080233"/>
    <lineage>
        <taxon>Eukaryota</taxon>
        <taxon>Fungi</taxon>
        <taxon>Dikarya</taxon>
        <taxon>Ascomycota</taxon>
        <taxon>Pezizomycotina</taxon>
        <taxon>Dothideomycetes</taxon>
        <taxon>Dothideomycetidae</taxon>
        <taxon>Mycosphaerellales</taxon>
        <taxon>Mycosphaerellaceae</taxon>
        <taxon>Zasmidium</taxon>
    </lineage>
</organism>
<evidence type="ECO:0000313" key="2">
    <source>
        <dbReference type="Proteomes" id="UP000799537"/>
    </source>
</evidence>
<keyword evidence="2" id="KW-1185">Reference proteome</keyword>
<dbReference type="EMBL" id="ML993616">
    <property type="protein sequence ID" value="KAF2161884.1"/>
    <property type="molecule type" value="Genomic_DNA"/>
</dbReference>
<sequence>MAEPRRSRDVFPFFELPLEMRDMIYADSLQDVRGNLKCGGLKYKFSNMPRANLLLVSKQFGQEYKARARKTKKTLLLEDTHDTGNSHALKLPGPTAAYTTITLNISIHPHGPDQDLYYYMGWLLALTSLLPSCTSCTAFRLNIKMSHLDLANLQEMVGKLISKASRLCPVSFDAQVSGASRGHYADFRSGLEKDSVPMMKWSREKQALEPIPR</sequence>
<reference evidence="1" key="1">
    <citation type="journal article" date="2020" name="Stud. Mycol.">
        <title>101 Dothideomycetes genomes: a test case for predicting lifestyles and emergence of pathogens.</title>
        <authorList>
            <person name="Haridas S."/>
            <person name="Albert R."/>
            <person name="Binder M."/>
            <person name="Bloem J."/>
            <person name="Labutti K."/>
            <person name="Salamov A."/>
            <person name="Andreopoulos B."/>
            <person name="Baker S."/>
            <person name="Barry K."/>
            <person name="Bills G."/>
            <person name="Bluhm B."/>
            <person name="Cannon C."/>
            <person name="Castanera R."/>
            <person name="Culley D."/>
            <person name="Daum C."/>
            <person name="Ezra D."/>
            <person name="Gonzalez J."/>
            <person name="Henrissat B."/>
            <person name="Kuo A."/>
            <person name="Liang C."/>
            <person name="Lipzen A."/>
            <person name="Lutzoni F."/>
            <person name="Magnuson J."/>
            <person name="Mondo S."/>
            <person name="Nolan M."/>
            <person name="Ohm R."/>
            <person name="Pangilinan J."/>
            <person name="Park H.-J."/>
            <person name="Ramirez L."/>
            <person name="Alfaro M."/>
            <person name="Sun H."/>
            <person name="Tritt A."/>
            <person name="Yoshinaga Y."/>
            <person name="Zwiers L.-H."/>
            <person name="Turgeon B."/>
            <person name="Goodwin S."/>
            <person name="Spatafora J."/>
            <person name="Crous P."/>
            <person name="Grigoriev I."/>
        </authorList>
    </citation>
    <scope>NUCLEOTIDE SEQUENCE</scope>
    <source>
        <strain evidence="1">ATCC 36951</strain>
    </source>
</reference>